<comment type="caution">
    <text evidence="4">The sequence shown here is derived from an EMBL/GenBank/DDBJ whole genome shotgun (WGS) entry which is preliminary data.</text>
</comment>
<evidence type="ECO:0000259" key="3">
    <source>
        <dbReference type="Pfam" id="PF00149"/>
    </source>
</evidence>
<feature type="domain" description="Calcineurin-like phosphoesterase" evidence="3">
    <location>
        <begin position="82"/>
        <end position="309"/>
    </location>
</feature>
<dbReference type="Proteomes" id="UP000694255">
    <property type="component" value="Unassembled WGS sequence"/>
</dbReference>
<sequence length="345" mass="40965">MEIRKRNTGIPIKEDPITSEHLDDRDEHRSRRNSINWLYLVVLSLGWVGVVHYFERIVPYRIIEKCQWKQWEKWPSDRDVHRIALLADPQIVDDYSYPKQFKFFNFFVRAGADNYLHRNFQIMQEILDPDTTIFLGDLFDGGRYWEDDQWIAELKRFNKVFPKRVNRRDIRSIPGNHDIGFQTIHKHIQDRFAQYFGDLNDYIELGNHTIVMFDSISLSHPNETILRESREFLESINQRINPAYPRIILTHVPLYRFPDSQLCGPLRESKKLFPLVRGDEYQTVIEYGFSQEILKTIQPEIIFAGDDHDYCDIIQHYQTSNGIDKQTREITMKSPAMTSGRLIVA</sequence>
<name>A0A8J5UK64_9ASCO</name>
<dbReference type="Pfam" id="PF00149">
    <property type="entry name" value="Metallophos"/>
    <property type="match status" value="1"/>
</dbReference>
<keyword evidence="2" id="KW-0812">Transmembrane</keyword>
<dbReference type="OrthoDB" id="5977743at2759"/>
<proteinExistence type="predicted"/>
<dbReference type="EMBL" id="JAGSYN010000214">
    <property type="protein sequence ID" value="KAG7661711.1"/>
    <property type="molecule type" value="Genomic_DNA"/>
</dbReference>
<feature type="transmembrane region" description="Helical" evidence="2">
    <location>
        <begin position="35"/>
        <end position="54"/>
    </location>
</feature>
<dbReference type="GO" id="GO:0016020">
    <property type="term" value="C:membrane"/>
    <property type="evidence" value="ECO:0007669"/>
    <property type="project" value="GOC"/>
</dbReference>
<protein>
    <recommendedName>
        <fullName evidence="3">Calcineurin-like phosphoesterase domain-containing protein</fullName>
    </recommendedName>
</protein>
<dbReference type="RefSeq" id="XP_049261944.1">
    <property type="nucleotide sequence ID" value="XM_049408763.1"/>
</dbReference>
<dbReference type="InterPro" id="IPR004843">
    <property type="entry name" value="Calcineurin-like_PHP"/>
</dbReference>
<evidence type="ECO:0000256" key="2">
    <source>
        <dbReference type="SAM" id="Phobius"/>
    </source>
</evidence>
<evidence type="ECO:0000256" key="1">
    <source>
        <dbReference type="ARBA" id="ARBA00023136"/>
    </source>
</evidence>
<accession>A0A8J5UK64</accession>
<dbReference type="GO" id="GO:0005783">
    <property type="term" value="C:endoplasmic reticulum"/>
    <property type="evidence" value="ECO:0007669"/>
    <property type="project" value="TreeGrafter"/>
</dbReference>
<evidence type="ECO:0000313" key="5">
    <source>
        <dbReference type="Proteomes" id="UP000694255"/>
    </source>
</evidence>
<dbReference type="GeneID" id="73471569"/>
<dbReference type="GO" id="GO:0016787">
    <property type="term" value="F:hydrolase activity"/>
    <property type="evidence" value="ECO:0007669"/>
    <property type="project" value="InterPro"/>
</dbReference>
<dbReference type="AlphaFoldDB" id="A0A8J5UK64"/>
<evidence type="ECO:0000313" key="4">
    <source>
        <dbReference type="EMBL" id="KAG7661711.1"/>
    </source>
</evidence>
<dbReference type="InterPro" id="IPR033308">
    <property type="entry name" value="PGAP5/Cdc1/Ted1"/>
</dbReference>
<reference evidence="4 5" key="1">
    <citation type="journal article" date="2021" name="DNA Res.">
        <title>Genome analysis of Candida subhashii reveals its hybrid nature and dual mitochondrial genome conformations.</title>
        <authorList>
            <person name="Mixao V."/>
            <person name="Hegedusova E."/>
            <person name="Saus E."/>
            <person name="Pryszcz L.P."/>
            <person name="Cillingova A."/>
            <person name="Nosek J."/>
            <person name="Gabaldon T."/>
        </authorList>
    </citation>
    <scope>NUCLEOTIDE SEQUENCE [LARGE SCALE GENOMIC DNA]</scope>
    <source>
        <strain evidence="4 5">CBS 10753</strain>
    </source>
</reference>
<dbReference type="PANTHER" id="PTHR13315">
    <property type="entry name" value="METALLO PHOSPHOESTERASE RELATED"/>
    <property type="match status" value="1"/>
</dbReference>
<keyword evidence="5" id="KW-1185">Reference proteome</keyword>
<organism evidence="4 5">
    <name type="scientific">[Candida] subhashii</name>
    <dbReference type="NCBI Taxonomy" id="561895"/>
    <lineage>
        <taxon>Eukaryota</taxon>
        <taxon>Fungi</taxon>
        <taxon>Dikarya</taxon>
        <taxon>Ascomycota</taxon>
        <taxon>Saccharomycotina</taxon>
        <taxon>Pichiomycetes</taxon>
        <taxon>Debaryomycetaceae</taxon>
        <taxon>Spathaspora</taxon>
    </lineage>
</organism>
<dbReference type="PANTHER" id="PTHR13315:SF4">
    <property type="entry name" value="METALLOPHOSPHOESTERASE, ISOFORM E"/>
    <property type="match status" value="1"/>
</dbReference>
<keyword evidence="1 2" id="KW-0472">Membrane</keyword>
<gene>
    <name evidence="4" type="ORF">J8A68_004769</name>
</gene>
<keyword evidence="2" id="KW-1133">Transmembrane helix</keyword>
<dbReference type="GO" id="GO:0006506">
    <property type="term" value="P:GPI anchor biosynthetic process"/>
    <property type="evidence" value="ECO:0007669"/>
    <property type="project" value="InterPro"/>
</dbReference>